<dbReference type="EMBL" id="BSXU01002075">
    <property type="protein sequence ID" value="GMG34029.1"/>
    <property type="molecule type" value="Genomic_DNA"/>
</dbReference>
<accession>A0A9W6YXD8</accession>
<feature type="compositionally biased region" description="Polar residues" evidence="1">
    <location>
        <begin position="17"/>
        <end position="35"/>
    </location>
</feature>
<comment type="caution">
    <text evidence="2">The sequence shown here is derived from an EMBL/GenBank/DDBJ whole genome shotgun (WGS) entry which is preliminary data.</text>
</comment>
<reference evidence="2" key="1">
    <citation type="submission" date="2023-04" db="EMBL/GenBank/DDBJ databases">
        <title>Ambrosiozyma monospora NBRC 1965.</title>
        <authorList>
            <person name="Ichikawa N."/>
            <person name="Sato H."/>
            <person name="Tonouchi N."/>
        </authorList>
    </citation>
    <scope>NUCLEOTIDE SEQUENCE</scope>
    <source>
        <strain evidence="2">NBRC 1965</strain>
    </source>
</reference>
<dbReference type="Proteomes" id="UP001165063">
    <property type="component" value="Unassembled WGS sequence"/>
</dbReference>
<evidence type="ECO:0000256" key="1">
    <source>
        <dbReference type="SAM" id="MobiDB-lite"/>
    </source>
</evidence>
<name>A0A9W6YXD8_AMBMO</name>
<proteinExistence type="predicted"/>
<feature type="compositionally biased region" description="Basic and acidic residues" evidence="1">
    <location>
        <begin position="178"/>
        <end position="188"/>
    </location>
</feature>
<evidence type="ECO:0000313" key="2">
    <source>
        <dbReference type="EMBL" id="GMG34029.1"/>
    </source>
</evidence>
<dbReference type="InterPro" id="IPR035187">
    <property type="entry name" value="Mpm1"/>
</dbReference>
<protein>
    <submittedName>
        <fullName evidence="2">Unnamed protein product</fullName>
    </submittedName>
</protein>
<gene>
    <name evidence="2" type="ORF">Amon01_000436500</name>
</gene>
<organism evidence="2 3">
    <name type="scientific">Ambrosiozyma monospora</name>
    <name type="common">Yeast</name>
    <name type="synonym">Endomycopsis monosporus</name>
    <dbReference type="NCBI Taxonomy" id="43982"/>
    <lineage>
        <taxon>Eukaryota</taxon>
        <taxon>Fungi</taxon>
        <taxon>Dikarya</taxon>
        <taxon>Ascomycota</taxon>
        <taxon>Saccharomycotina</taxon>
        <taxon>Pichiomycetes</taxon>
        <taxon>Pichiales</taxon>
        <taxon>Pichiaceae</taxon>
        <taxon>Ambrosiozyma</taxon>
    </lineage>
</organism>
<feature type="region of interest" description="Disordered" evidence="1">
    <location>
        <begin position="178"/>
        <end position="204"/>
    </location>
</feature>
<evidence type="ECO:0000313" key="3">
    <source>
        <dbReference type="Proteomes" id="UP001165063"/>
    </source>
</evidence>
<sequence length="204" mass="22070">MGLYNSSSDKPEDDKNSTITTTSEVPIVRVSSSDSPDIGGKSVDLSDSVKNVISSANNLASTSISTVLNTLPEVTNGIRSAISQATDIANGDELSSSFQSLFDDDSPLFNNEFTRLFTNQAPLQRVSEEGYVAFPTPSPNLYADCVNKQGLSAWEARTGYWRCLFPKALLPAGSEAMSKEDLENDSDHKKARKSQMGILECRTS</sequence>
<feature type="region of interest" description="Disordered" evidence="1">
    <location>
        <begin position="1"/>
        <end position="43"/>
    </location>
</feature>
<keyword evidence="3" id="KW-1185">Reference proteome</keyword>
<dbReference type="OrthoDB" id="4044171at2759"/>
<dbReference type="Pfam" id="PF17234">
    <property type="entry name" value="MPM1"/>
    <property type="match status" value="1"/>
</dbReference>
<dbReference type="AlphaFoldDB" id="A0A9W6YXD8"/>